<evidence type="ECO:0000256" key="1">
    <source>
        <dbReference type="SAM" id="MobiDB-lite"/>
    </source>
</evidence>
<dbReference type="Proteomes" id="UP000281406">
    <property type="component" value="Unassembled WGS sequence"/>
</dbReference>
<dbReference type="AlphaFoldDB" id="A0A3N0Y6V4"/>
<sequence length="232" mass="26264">MSNNNTIHEHYSRFKVRASRDRHTAALSARERPANNLHHYYSSRGQNSLPRIPPPAPKLPSKNDQLPELGATGRNRKIRPNRWLLNASRTEMAVELSLARLLRALQRSSAPRRTSPPSVPCVREYENPYNETILADGKRAPRAALATKTAQLCLTPCVGVHRHLEKSRPLGAQPFRTESVDSDSHRFTSNNGMRLTCFNSFNSFLSLFVPFSHGHTYPSLSETLSCYDYLEQ</sequence>
<proteinExistence type="predicted"/>
<evidence type="ECO:0000313" key="3">
    <source>
        <dbReference type="Proteomes" id="UP000281406"/>
    </source>
</evidence>
<gene>
    <name evidence="2" type="ORF">DPX16_14297</name>
</gene>
<organism evidence="2 3">
    <name type="scientific">Anabarilius grahami</name>
    <name type="common">Kanglang fish</name>
    <name type="synonym">Barilius grahami</name>
    <dbReference type="NCBI Taxonomy" id="495550"/>
    <lineage>
        <taxon>Eukaryota</taxon>
        <taxon>Metazoa</taxon>
        <taxon>Chordata</taxon>
        <taxon>Craniata</taxon>
        <taxon>Vertebrata</taxon>
        <taxon>Euteleostomi</taxon>
        <taxon>Actinopterygii</taxon>
        <taxon>Neopterygii</taxon>
        <taxon>Teleostei</taxon>
        <taxon>Ostariophysi</taxon>
        <taxon>Cypriniformes</taxon>
        <taxon>Xenocyprididae</taxon>
        <taxon>Xenocypridinae</taxon>
        <taxon>Xenocypridinae incertae sedis</taxon>
        <taxon>Anabarilius</taxon>
    </lineage>
</organism>
<protein>
    <submittedName>
        <fullName evidence="2">Uncharacterized protein</fullName>
    </submittedName>
</protein>
<name>A0A3N0Y6V4_ANAGA</name>
<keyword evidence="3" id="KW-1185">Reference proteome</keyword>
<evidence type="ECO:0000313" key="2">
    <source>
        <dbReference type="EMBL" id="ROL41932.1"/>
    </source>
</evidence>
<accession>A0A3N0Y6V4</accession>
<feature type="region of interest" description="Disordered" evidence="1">
    <location>
        <begin position="29"/>
        <end position="74"/>
    </location>
</feature>
<comment type="caution">
    <text evidence="2">The sequence shown here is derived from an EMBL/GenBank/DDBJ whole genome shotgun (WGS) entry which is preliminary data.</text>
</comment>
<reference evidence="2 3" key="1">
    <citation type="submission" date="2018-10" db="EMBL/GenBank/DDBJ databases">
        <title>Genome assembly for a Yunnan-Guizhou Plateau 3E fish, Anabarilius grahami (Regan), and its evolutionary and genetic applications.</title>
        <authorList>
            <person name="Jiang W."/>
        </authorList>
    </citation>
    <scope>NUCLEOTIDE SEQUENCE [LARGE SCALE GENOMIC DNA]</scope>
    <source>
        <strain evidence="2">AG-KIZ</strain>
        <tissue evidence="2">Muscle</tissue>
    </source>
</reference>
<dbReference type="EMBL" id="RJVU01051266">
    <property type="protein sequence ID" value="ROL41932.1"/>
    <property type="molecule type" value="Genomic_DNA"/>
</dbReference>